<reference evidence="1 2" key="1">
    <citation type="submission" date="2020-10" db="EMBL/GenBank/DDBJ databases">
        <title>Streptomyces chromofuscus complate genome analysis.</title>
        <authorList>
            <person name="Anwar N."/>
        </authorList>
    </citation>
    <scope>NUCLEOTIDE SEQUENCE [LARGE SCALE GENOMIC DNA]</scope>
    <source>
        <strain evidence="1 2">DSM 40273</strain>
    </source>
</reference>
<accession>A0A7M2TCP1</accession>
<evidence type="ECO:0008006" key="3">
    <source>
        <dbReference type="Google" id="ProtNLM"/>
    </source>
</evidence>
<dbReference type="Proteomes" id="UP000594008">
    <property type="component" value="Chromosome"/>
</dbReference>
<keyword evidence="2" id="KW-1185">Reference proteome</keyword>
<protein>
    <recommendedName>
        <fullName evidence="3">Lipoprotein</fullName>
    </recommendedName>
</protein>
<gene>
    <name evidence="1" type="ORF">IPT68_11600</name>
</gene>
<evidence type="ECO:0000313" key="1">
    <source>
        <dbReference type="EMBL" id="QOV46486.1"/>
    </source>
</evidence>
<dbReference type="PROSITE" id="PS51257">
    <property type="entry name" value="PROKAR_LIPOPROTEIN"/>
    <property type="match status" value="1"/>
</dbReference>
<evidence type="ECO:0000313" key="2">
    <source>
        <dbReference type="Proteomes" id="UP000594008"/>
    </source>
</evidence>
<proteinExistence type="predicted"/>
<name>A0A7M2TCP1_STRCW</name>
<sequence>MSSRSHVAEVRETVLVPLLAPALAGCSFAGQGTPCAQADADSAVSLVWRPSDFGGRDAATIELCVDDTCEERASGDPEDPFGSVSVRLPDDIGASTVPVRLTVTSAKIGDPVITDSTRARLTEQHPNGTSCPPTVWTAAFRADPGKGLTSPKGMTLQ</sequence>
<dbReference type="KEGG" id="schf:IPT68_11600"/>
<dbReference type="AlphaFoldDB" id="A0A7M2TCP1"/>
<dbReference type="EMBL" id="CP063374">
    <property type="protein sequence ID" value="QOV46486.1"/>
    <property type="molecule type" value="Genomic_DNA"/>
</dbReference>
<organism evidence="1 2">
    <name type="scientific">Streptomyces chromofuscus</name>
    <dbReference type="NCBI Taxonomy" id="42881"/>
    <lineage>
        <taxon>Bacteria</taxon>
        <taxon>Bacillati</taxon>
        <taxon>Actinomycetota</taxon>
        <taxon>Actinomycetes</taxon>
        <taxon>Kitasatosporales</taxon>
        <taxon>Streptomycetaceae</taxon>
        <taxon>Streptomyces</taxon>
    </lineage>
</organism>
<dbReference type="RefSeq" id="WP_189696727.1">
    <property type="nucleotide sequence ID" value="NZ_BMTA01000003.1"/>
</dbReference>